<dbReference type="PANTHER" id="PTHR46599:SF3">
    <property type="entry name" value="PIGGYBAC TRANSPOSABLE ELEMENT-DERIVED PROTEIN 4"/>
    <property type="match status" value="1"/>
</dbReference>
<accession>A0A4Y2G941</accession>
<evidence type="ECO:0000259" key="1">
    <source>
        <dbReference type="Pfam" id="PF13843"/>
    </source>
</evidence>
<feature type="domain" description="PiggyBac transposable element-derived protein" evidence="1">
    <location>
        <begin position="56"/>
        <end position="151"/>
    </location>
</feature>
<keyword evidence="3" id="KW-1185">Reference proteome</keyword>
<proteinExistence type="predicted"/>
<comment type="caution">
    <text evidence="2">The sequence shown here is derived from an EMBL/GenBank/DDBJ whole genome shotgun (WGS) entry which is preliminary data.</text>
</comment>
<dbReference type="EMBL" id="BGPR01001286">
    <property type="protein sequence ID" value="GBM50123.1"/>
    <property type="molecule type" value="Genomic_DNA"/>
</dbReference>
<dbReference type="AlphaFoldDB" id="A0A4Y2G941"/>
<evidence type="ECO:0000313" key="3">
    <source>
        <dbReference type="Proteomes" id="UP000499080"/>
    </source>
</evidence>
<dbReference type="Pfam" id="PF13843">
    <property type="entry name" value="DDE_Tnp_1_7"/>
    <property type="match status" value="1"/>
</dbReference>
<dbReference type="Proteomes" id="UP000499080">
    <property type="component" value="Unassembled WGS sequence"/>
</dbReference>
<sequence length="151" mass="17354">MDILSETELTDCLPSTSHRRTSHDVPFWTRALEELHPHIFIGTLGTNSIVNAEKEIDFFNIFFDDDLLNVIVEETNSFAQNTQTSAPSTSKSTKFSDLSIVDIKVFFAMIILMGIIKKPSLKMYFITNEVFATPFFNRVMPRDRFLHILKC</sequence>
<dbReference type="InterPro" id="IPR029526">
    <property type="entry name" value="PGBD"/>
</dbReference>
<gene>
    <name evidence="2" type="ORF">AVEN_185507_1</name>
</gene>
<protein>
    <recommendedName>
        <fullName evidence="1">PiggyBac transposable element-derived protein domain-containing protein</fullName>
    </recommendedName>
</protein>
<name>A0A4Y2G941_ARAVE</name>
<dbReference type="PANTHER" id="PTHR46599">
    <property type="entry name" value="PIGGYBAC TRANSPOSABLE ELEMENT-DERIVED PROTEIN 4"/>
    <property type="match status" value="1"/>
</dbReference>
<reference evidence="2 3" key="1">
    <citation type="journal article" date="2019" name="Sci. Rep.">
        <title>Orb-weaving spider Araneus ventricosus genome elucidates the spidroin gene catalogue.</title>
        <authorList>
            <person name="Kono N."/>
            <person name="Nakamura H."/>
            <person name="Ohtoshi R."/>
            <person name="Moran D.A.P."/>
            <person name="Shinohara A."/>
            <person name="Yoshida Y."/>
            <person name="Fujiwara M."/>
            <person name="Mori M."/>
            <person name="Tomita M."/>
            <person name="Arakawa K."/>
        </authorList>
    </citation>
    <scope>NUCLEOTIDE SEQUENCE [LARGE SCALE GENOMIC DNA]</scope>
</reference>
<organism evidence="2 3">
    <name type="scientific">Araneus ventricosus</name>
    <name type="common">Orbweaver spider</name>
    <name type="synonym">Epeira ventricosa</name>
    <dbReference type="NCBI Taxonomy" id="182803"/>
    <lineage>
        <taxon>Eukaryota</taxon>
        <taxon>Metazoa</taxon>
        <taxon>Ecdysozoa</taxon>
        <taxon>Arthropoda</taxon>
        <taxon>Chelicerata</taxon>
        <taxon>Arachnida</taxon>
        <taxon>Araneae</taxon>
        <taxon>Araneomorphae</taxon>
        <taxon>Entelegynae</taxon>
        <taxon>Araneoidea</taxon>
        <taxon>Araneidae</taxon>
        <taxon>Araneus</taxon>
    </lineage>
</organism>
<dbReference type="OrthoDB" id="6776360at2759"/>
<evidence type="ECO:0000313" key="2">
    <source>
        <dbReference type="EMBL" id="GBM50123.1"/>
    </source>
</evidence>